<comment type="caution">
    <text evidence="2">The sequence shown here is derived from an EMBL/GenBank/DDBJ whole genome shotgun (WGS) entry which is preliminary data.</text>
</comment>
<evidence type="ECO:0000313" key="3">
    <source>
        <dbReference type="Proteomes" id="UP000265520"/>
    </source>
</evidence>
<keyword evidence="3" id="KW-1185">Reference proteome</keyword>
<feature type="non-terminal residue" evidence="2">
    <location>
        <position position="24"/>
    </location>
</feature>
<dbReference type="AlphaFoldDB" id="A0A392RVI0"/>
<proteinExistence type="predicted"/>
<evidence type="ECO:0000313" key="2">
    <source>
        <dbReference type="EMBL" id="MCI40064.1"/>
    </source>
</evidence>
<dbReference type="EMBL" id="LXQA010275367">
    <property type="protein sequence ID" value="MCI40064.1"/>
    <property type="molecule type" value="Genomic_DNA"/>
</dbReference>
<sequence>MTATTIAISDLRVRETDDEEAYNE</sequence>
<accession>A0A392RVI0</accession>
<dbReference type="Proteomes" id="UP000265520">
    <property type="component" value="Unassembled WGS sequence"/>
</dbReference>
<feature type="region of interest" description="Disordered" evidence="1">
    <location>
        <begin position="1"/>
        <end position="24"/>
    </location>
</feature>
<protein>
    <submittedName>
        <fullName evidence="2">Uncharacterized protein</fullName>
    </submittedName>
</protein>
<name>A0A392RVI0_9FABA</name>
<organism evidence="2 3">
    <name type="scientific">Trifolium medium</name>
    <dbReference type="NCBI Taxonomy" id="97028"/>
    <lineage>
        <taxon>Eukaryota</taxon>
        <taxon>Viridiplantae</taxon>
        <taxon>Streptophyta</taxon>
        <taxon>Embryophyta</taxon>
        <taxon>Tracheophyta</taxon>
        <taxon>Spermatophyta</taxon>
        <taxon>Magnoliopsida</taxon>
        <taxon>eudicotyledons</taxon>
        <taxon>Gunneridae</taxon>
        <taxon>Pentapetalae</taxon>
        <taxon>rosids</taxon>
        <taxon>fabids</taxon>
        <taxon>Fabales</taxon>
        <taxon>Fabaceae</taxon>
        <taxon>Papilionoideae</taxon>
        <taxon>50 kb inversion clade</taxon>
        <taxon>NPAAA clade</taxon>
        <taxon>Hologalegina</taxon>
        <taxon>IRL clade</taxon>
        <taxon>Trifolieae</taxon>
        <taxon>Trifolium</taxon>
    </lineage>
</organism>
<evidence type="ECO:0000256" key="1">
    <source>
        <dbReference type="SAM" id="MobiDB-lite"/>
    </source>
</evidence>
<reference evidence="2 3" key="1">
    <citation type="journal article" date="2018" name="Front. Plant Sci.">
        <title>Red Clover (Trifolium pratense) and Zigzag Clover (T. medium) - A Picture of Genomic Similarities and Differences.</title>
        <authorList>
            <person name="Dluhosova J."/>
            <person name="Istvanek J."/>
            <person name="Nedelnik J."/>
            <person name="Repkova J."/>
        </authorList>
    </citation>
    <scope>NUCLEOTIDE SEQUENCE [LARGE SCALE GENOMIC DNA]</scope>
    <source>
        <strain evidence="3">cv. 10/8</strain>
        <tissue evidence="2">Leaf</tissue>
    </source>
</reference>